<dbReference type="InterPro" id="IPR011009">
    <property type="entry name" value="Kinase-like_dom_sf"/>
</dbReference>
<dbReference type="InterPro" id="IPR004119">
    <property type="entry name" value="EcKL"/>
</dbReference>
<feature type="domain" description="CHK kinase-like" evidence="1">
    <location>
        <begin position="140"/>
        <end position="336"/>
    </location>
</feature>
<dbReference type="SMART" id="SM00587">
    <property type="entry name" value="CHK"/>
    <property type="match status" value="1"/>
</dbReference>
<name>A0A9C6T268_DROAB</name>
<dbReference type="GeneID" id="117576136"/>
<dbReference type="SUPFAM" id="SSF56112">
    <property type="entry name" value="Protein kinase-like (PK-like)"/>
    <property type="match status" value="1"/>
</dbReference>
<dbReference type="AlphaFoldDB" id="A0A9C6T268"/>
<dbReference type="InterPro" id="IPR015897">
    <property type="entry name" value="CHK_kinase-like"/>
</dbReference>
<dbReference type="PANTHER" id="PTHR11012">
    <property type="entry name" value="PROTEIN KINASE-LIKE DOMAIN-CONTAINING"/>
    <property type="match status" value="1"/>
</dbReference>
<dbReference type="PANTHER" id="PTHR11012:SF12">
    <property type="entry name" value="CHK KINASE-LIKE DOMAIN-CONTAINING PROTEIN-RELATED"/>
    <property type="match status" value="1"/>
</dbReference>
<dbReference type="OrthoDB" id="8250698at2759"/>
<proteinExistence type="predicted"/>
<dbReference type="Proteomes" id="UP000515160">
    <property type="component" value="Chromosome 2R"/>
</dbReference>
<evidence type="ECO:0000259" key="1">
    <source>
        <dbReference type="SMART" id="SM00587"/>
    </source>
</evidence>
<dbReference type="Pfam" id="PF02958">
    <property type="entry name" value="EcKL"/>
    <property type="match status" value="1"/>
</dbReference>
<evidence type="ECO:0000313" key="2">
    <source>
        <dbReference type="Proteomes" id="UP000515160"/>
    </source>
</evidence>
<organism evidence="2 3">
    <name type="scientific">Drosophila albomicans</name>
    <name type="common">Fruit fly</name>
    <dbReference type="NCBI Taxonomy" id="7291"/>
    <lineage>
        <taxon>Eukaryota</taxon>
        <taxon>Metazoa</taxon>
        <taxon>Ecdysozoa</taxon>
        <taxon>Arthropoda</taxon>
        <taxon>Hexapoda</taxon>
        <taxon>Insecta</taxon>
        <taxon>Pterygota</taxon>
        <taxon>Neoptera</taxon>
        <taxon>Endopterygota</taxon>
        <taxon>Diptera</taxon>
        <taxon>Brachycera</taxon>
        <taxon>Muscomorpha</taxon>
        <taxon>Ephydroidea</taxon>
        <taxon>Drosophilidae</taxon>
        <taxon>Drosophila</taxon>
    </lineage>
</organism>
<dbReference type="Gene3D" id="3.90.1200.10">
    <property type="match status" value="1"/>
</dbReference>
<dbReference type="RefSeq" id="XP_051863791.1">
    <property type="nucleotide sequence ID" value="XM_052007831.1"/>
</dbReference>
<evidence type="ECO:0000313" key="3">
    <source>
        <dbReference type="RefSeq" id="XP_051863791.1"/>
    </source>
</evidence>
<reference evidence="3" key="1">
    <citation type="submission" date="2025-08" db="UniProtKB">
        <authorList>
            <consortium name="RefSeq"/>
        </authorList>
    </citation>
    <scope>IDENTIFICATION</scope>
    <source>
        <strain evidence="3">15112-1751.03</strain>
        <tissue evidence="3">Whole Adult</tissue>
    </source>
</reference>
<protein>
    <submittedName>
        <fullName evidence="3">Uncharacterized protein LOC117576136</fullName>
    </submittedName>
</protein>
<sequence>MPPNSESYNLDELEAPSWLDAEYVKEILSSHENDENVEVIALKITPASGKGDHYASVMFRATVEYKTSKGNFNKSLIIKTMPEKDGHKKDMLDESHIFDTEIKMYTELLPRFEEILRDAGDETSLYVPCIYHSLKPRQVMVFEDLLPQGYVVVRDRQPTIEEVHSAFTKLAKWHAVSYKLNKEEPGLLEKCKHSLMELPKITEEPLFSTGMDFFLQMLDSQPDLRVYKPYFEKIRPTYLQHCVNTFREYRVNPQEDAYYVLCHGDFHLRNMMFKHNKTTGQLEDCMLLDFQMCNVGPMANDILYAIYSLLSPEQRQNNRDELVYFYYSKFIETLNKINYDGEIPTLVKFREQLLRHKYLDFFLFTSFLPLFVALHNGDFALSDMIEDKELRSTFYNYKEYLAEVRHNLPRYLHLGYFDDLE</sequence>
<keyword evidence="2" id="KW-1185">Reference proteome</keyword>
<accession>A0A9C6T268</accession>
<gene>
    <name evidence="3" type="primary">LOC117576136</name>
</gene>